<dbReference type="STRING" id="569365.A0A0D2D8K6"/>
<keyword evidence="1" id="KW-1133">Transmembrane helix</keyword>
<dbReference type="VEuPathDB" id="FungiDB:PV07_03591"/>
<keyword evidence="1" id="KW-0472">Membrane</keyword>
<dbReference type="HOGENOM" id="CLU_037990_6_1_1"/>
<dbReference type="Proteomes" id="UP000054466">
    <property type="component" value="Unassembled WGS sequence"/>
</dbReference>
<organism evidence="2 3">
    <name type="scientific">Cladophialophora immunda</name>
    <dbReference type="NCBI Taxonomy" id="569365"/>
    <lineage>
        <taxon>Eukaryota</taxon>
        <taxon>Fungi</taxon>
        <taxon>Dikarya</taxon>
        <taxon>Ascomycota</taxon>
        <taxon>Pezizomycotina</taxon>
        <taxon>Eurotiomycetes</taxon>
        <taxon>Chaetothyriomycetidae</taxon>
        <taxon>Chaetothyriales</taxon>
        <taxon>Herpotrichiellaceae</taxon>
        <taxon>Cladophialophora</taxon>
    </lineage>
</organism>
<dbReference type="EMBL" id="KN847041">
    <property type="protein sequence ID" value="KIW32009.1"/>
    <property type="molecule type" value="Genomic_DNA"/>
</dbReference>
<keyword evidence="3" id="KW-1185">Reference proteome</keyword>
<keyword evidence="1" id="KW-0812">Transmembrane</keyword>
<evidence type="ECO:0000313" key="3">
    <source>
        <dbReference type="Proteomes" id="UP000054466"/>
    </source>
</evidence>
<dbReference type="Gene3D" id="3.40.50.150">
    <property type="entry name" value="Vaccinia Virus protein VP39"/>
    <property type="match status" value="1"/>
</dbReference>
<proteinExistence type="predicted"/>
<dbReference type="PANTHER" id="PTHR45036:SF1">
    <property type="entry name" value="METHYLTRANSFERASE LIKE 7A"/>
    <property type="match status" value="1"/>
</dbReference>
<dbReference type="SUPFAM" id="SSF53335">
    <property type="entry name" value="S-adenosyl-L-methionine-dependent methyltransferases"/>
    <property type="match status" value="1"/>
</dbReference>
<dbReference type="RefSeq" id="XP_016252225.1">
    <property type="nucleotide sequence ID" value="XM_016390323.1"/>
</dbReference>
<protein>
    <recommendedName>
        <fullName evidence="4">Methyltransferase type 11 domain-containing protein</fullName>
    </recommendedName>
</protein>
<evidence type="ECO:0000313" key="2">
    <source>
        <dbReference type="EMBL" id="KIW32009.1"/>
    </source>
</evidence>
<feature type="transmembrane region" description="Helical" evidence="1">
    <location>
        <begin position="12"/>
        <end position="31"/>
    </location>
</feature>
<evidence type="ECO:0000256" key="1">
    <source>
        <dbReference type="SAM" id="Phobius"/>
    </source>
</evidence>
<dbReference type="PANTHER" id="PTHR45036">
    <property type="entry name" value="METHYLTRANSFERASE LIKE 7B"/>
    <property type="match status" value="1"/>
</dbReference>
<evidence type="ECO:0008006" key="4">
    <source>
        <dbReference type="Google" id="ProtNLM"/>
    </source>
</evidence>
<dbReference type="InterPro" id="IPR029063">
    <property type="entry name" value="SAM-dependent_MTases_sf"/>
</dbReference>
<dbReference type="AlphaFoldDB" id="A0A0D2D8K6"/>
<name>A0A0D2D8K6_9EURO</name>
<dbReference type="InterPro" id="IPR052356">
    <property type="entry name" value="Thiol_S-MT"/>
</dbReference>
<gene>
    <name evidence="2" type="ORF">PV07_03591</name>
</gene>
<dbReference type="OrthoDB" id="540004at2759"/>
<dbReference type="GeneID" id="27342785"/>
<dbReference type="CDD" id="cd02440">
    <property type="entry name" value="AdoMet_MTases"/>
    <property type="match status" value="1"/>
</dbReference>
<reference evidence="2 3" key="1">
    <citation type="submission" date="2015-01" db="EMBL/GenBank/DDBJ databases">
        <title>The Genome Sequence of Cladophialophora immunda CBS83496.</title>
        <authorList>
            <consortium name="The Broad Institute Genomics Platform"/>
            <person name="Cuomo C."/>
            <person name="de Hoog S."/>
            <person name="Gorbushina A."/>
            <person name="Stielow B."/>
            <person name="Teixiera M."/>
            <person name="Abouelleil A."/>
            <person name="Chapman S.B."/>
            <person name="Priest M."/>
            <person name="Young S.K."/>
            <person name="Wortman J."/>
            <person name="Nusbaum C."/>
            <person name="Birren B."/>
        </authorList>
    </citation>
    <scope>NUCLEOTIDE SEQUENCE [LARGE SCALE GENOMIC DNA]</scope>
    <source>
        <strain evidence="2 3">CBS 83496</strain>
    </source>
</reference>
<sequence length="276" mass="30184">MAPWIFQYVQDMVFPPLFMGVSISYFAATLLSNPLLPLRDLHAFKEKAFARLWLKYGPMYADQIPAALPGLVAQCRGLVLDVGPGSGEQVKRFTHPEGITAIYGVEPGVSMHAQLRAKAAQAGLAGKYHVLAATADLDAILPQLLQAGLVQRDRTAAADLQLFDEVVCVRVLCGVPDQAATVADLYALLKPGGRFVVCEHVLNTRHWPARLAQRLYMFLGWKQLMGGCCLTRTTVDTLLQVANARDGGWAEVNLTADDEYTPAMHVTGVLIKKKKK</sequence>
<dbReference type="Pfam" id="PF13489">
    <property type="entry name" value="Methyltransf_23"/>
    <property type="match status" value="1"/>
</dbReference>
<accession>A0A0D2D8K6</accession>